<evidence type="ECO:0000256" key="1">
    <source>
        <dbReference type="SAM" id="Phobius"/>
    </source>
</evidence>
<evidence type="ECO:0000313" key="3">
    <source>
        <dbReference type="Proteomes" id="UP000037977"/>
    </source>
</evidence>
<dbReference type="Pfam" id="PF11139">
    <property type="entry name" value="SfLAP"/>
    <property type="match status" value="1"/>
</dbReference>
<reference evidence="2 3" key="1">
    <citation type="submission" date="2015-07" db="EMBL/GenBank/DDBJ databases">
        <title>Genome sequencing project for genomic taxonomy and phylogenomics of Bacillus-like bacteria.</title>
        <authorList>
            <person name="Liu B."/>
            <person name="Wang J."/>
            <person name="Zhu Y."/>
            <person name="Liu G."/>
            <person name="Chen Q."/>
            <person name="Chen Z."/>
            <person name="Che J."/>
            <person name="Ge C."/>
            <person name="Shi H."/>
            <person name="Pan Z."/>
            <person name="Liu X."/>
        </authorList>
    </citation>
    <scope>NUCLEOTIDE SEQUENCE [LARGE SCALE GENOMIC DNA]</scope>
    <source>
        <strain evidence="2 3">DSM 54</strain>
    </source>
</reference>
<feature type="transmembrane region" description="Helical" evidence="1">
    <location>
        <begin position="95"/>
        <end position="112"/>
    </location>
</feature>
<sequence length="237" mass="26380">MIETIEALMPSSSLDISSALMIISLCALIDILSPGVLTVTAYLLLTQPNQLPSRLFVFLFITQLGYFITGLLLYFGGNSLLKRIEQLSQFDFINWFYILLGAVLVLISFSKPKETTKKRLISFIPKNTTIKGMIILGIIVFLIEFVTALPYFYSIFLMNHQTIDATPAILIIIGYNLVMVLPSLLLLGVNIIFKEKLQQFLVKIRSKLNEAPISSLLVATGVIGAVFFNIGLRGILN</sequence>
<feature type="transmembrane region" description="Helical" evidence="1">
    <location>
        <begin position="133"/>
        <end position="156"/>
    </location>
</feature>
<feature type="transmembrane region" description="Helical" evidence="1">
    <location>
        <begin position="56"/>
        <end position="75"/>
    </location>
</feature>
<keyword evidence="1" id="KW-0472">Membrane</keyword>
<feature type="transmembrane region" description="Helical" evidence="1">
    <location>
        <begin position="168"/>
        <end position="193"/>
    </location>
</feature>
<proteinExistence type="predicted"/>
<dbReference type="Proteomes" id="UP000037977">
    <property type="component" value="Unassembled WGS sequence"/>
</dbReference>
<dbReference type="RefSeq" id="WP_053995410.1">
    <property type="nucleotide sequence ID" value="NZ_CP065643.1"/>
</dbReference>
<evidence type="ECO:0000313" key="2">
    <source>
        <dbReference type="EMBL" id="KOY81823.1"/>
    </source>
</evidence>
<keyword evidence="1" id="KW-1133">Transmembrane helix</keyword>
<keyword evidence="3" id="KW-1185">Reference proteome</keyword>
<feature type="transmembrane region" description="Helical" evidence="1">
    <location>
        <begin position="213"/>
        <end position="236"/>
    </location>
</feature>
<gene>
    <name evidence="2" type="ORF">ADM90_12980</name>
</gene>
<evidence type="ECO:0008006" key="4">
    <source>
        <dbReference type="Google" id="ProtNLM"/>
    </source>
</evidence>
<feature type="transmembrane region" description="Helical" evidence="1">
    <location>
        <begin position="20"/>
        <end position="44"/>
    </location>
</feature>
<name>A0A0M9DJE0_9BACI</name>
<dbReference type="InterPro" id="IPR021315">
    <property type="entry name" value="Gap/Sap"/>
</dbReference>
<protein>
    <recommendedName>
        <fullName evidence="4">GAP family protein</fullName>
    </recommendedName>
</protein>
<dbReference type="AlphaFoldDB" id="A0A0M9DJE0"/>
<dbReference type="STRING" id="33935.ADM90_12980"/>
<dbReference type="OrthoDB" id="2649540at2"/>
<comment type="caution">
    <text evidence="2">The sequence shown here is derived from an EMBL/GenBank/DDBJ whole genome shotgun (WGS) entry which is preliminary data.</text>
</comment>
<keyword evidence="1" id="KW-0812">Transmembrane</keyword>
<dbReference type="EMBL" id="LGCI01000008">
    <property type="protein sequence ID" value="KOY81823.1"/>
    <property type="molecule type" value="Genomic_DNA"/>
</dbReference>
<organism evidence="2 3">
    <name type="scientific">Lysinibacillus macroides</name>
    <dbReference type="NCBI Taxonomy" id="33935"/>
    <lineage>
        <taxon>Bacteria</taxon>
        <taxon>Bacillati</taxon>
        <taxon>Bacillota</taxon>
        <taxon>Bacilli</taxon>
        <taxon>Bacillales</taxon>
        <taxon>Bacillaceae</taxon>
        <taxon>Lysinibacillus</taxon>
    </lineage>
</organism>
<accession>A0A0M9DJE0</accession>
<dbReference type="PATRIC" id="fig|33935.3.peg.3442"/>